<sequence>MNATWTQEKKSAPTWVWSEHEQMRSQQGQAMVPYHDGDKKPKEYEVNETKMNEPGIDEIETDEVEIEDKELPSSMNCAYDTGDIIAQGSATMMNSGAVVDSNPRTLGQVAGSGKIQVSEGQGVNTGADPSAVVGLVTTALALLKQINDARDGAKGSRKRVKHVLKHQEAVVQSLILIKEERNLQTTSVAQQLTVIIGVAEDLKKLYDSLWGKSRVSVFFSIFLLGDKDGQQLDEILRRLSAAREELLLRISVALVGLVGNLKDGFQVASDVLFETNEKFKQLAGGRDLALLSQIRHRRPQQIGIRTYFLALRLDMILIPGSAGTITLTQDEMQSLGLFEEERVKANVPTSQFHIDGETGHIHVGGNADGVNSGISVKRTGGSGPEVHSLQVTFGNPANTGGQPLMWASTTRAIEVGKDAKNINTGISVS</sequence>
<evidence type="ECO:0000313" key="2">
    <source>
        <dbReference type="EMBL" id="KAK8105229.1"/>
    </source>
</evidence>
<accession>A0AAW0QI43</accession>
<reference evidence="2 3" key="1">
    <citation type="submission" date="2023-01" db="EMBL/GenBank/DDBJ databases">
        <title>Analysis of 21 Apiospora genomes using comparative genomics revels a genus with tremendous synthesis potential of carbohydrate active enzymes and secondary metabolites.</title>
        <authorList>
            <person name="Sorensen T."/>
        </authorList>
    </citation>
    <scope>NUCLEOTIDE SEQUENCE [LARGE SCALE GENOMIC DNA]</scope>
    <source>
        <strain evidence="2 3">CBS 117206</strain>
    </source>
</reference>
<feature type="region of interest" description="Disordered" evidence="1">
    <location>
        <begin position="21"/>
        <end position="41"/>
    </location>
</feature>
<evidence type="ECO:0000313" key="3">
    <source>
        <dbReference type="Proteomes" id="UP001392437"/>
    </source>
</evidence>
<dbReference type="AlphaFoldDB" id="A0AAW0QI43"/>
<proteinExistence type="predicted"/>
<dbReference type="Proteomes" id="UP001392437">
    <property type="component" value="Unassembled WGS sequence"/>
</dbReference>
<organism evidence="2 3">
    <name type="scientific">Apiospora kogelbergensis</name>
    <dbReference type="NCBI Taxonomy" id="1337665"/>
    <lineage>
        <taxon>Eukaryota</taxon>
        <taxon>Fungi</taxon>
        <taxon>Dikarya</taxon>
        <taxon>Ascomycota</taxon>
        <taxon>Pezizomycotina</taxon>
        <taxon>Sordariomycetes</taxon>
        <taxon>Xylariomycetidae</taxon>
        <taxon>Amphisphaeriales</taxon>
        <taxon>Apiosporaceae</taxon>
        <taxon>Apiospora</taxon>
    </lineage>
</organism>
<gene>
    <name evidence="2" type="ORF">PG999_008588</name>
</gene>
<dbReference type="EMBL" id="JAQQWP010000008">
    <property type="protein sequence ID" value="KAK8105229.1"/>
    <property type="molecule type" value="Genomic_DNA"/>
</dbReference>
<protein>
    <submittedName>
        <fullName evidence="2">Uncharacterized protein</fullName>
    </submittedName>
</protein>
<keyword evidence="3" id="KW-1185">Reference proteome</keyword>
<comment type="caution">
    <text evidence="2">The sequence shown here is derived from an EMBL/GenBank/DDBJ whole genome shotgun (WGS) entry which is preliminary data.</text>
</comment>
<evidence type="ECO:0000256" key="1">
    <source>
        <dbReference type="SAM" id="MobiDB-lite"/>
    </source>
</evidence>
<name>A0AAW0QI43_9PEZI</name>